<dbReference type="InterPro" id="IPR000330">
    <property type="entry name" value="SNF2_N"/>
</dbReference>
<dbReference type="InterPro" id="IPR014001">
    <property type="entry name" value="Helicase_ATP-bd"/>
</dbReference>
<dbReference type="InterPro" id="IPR027417">
    <property type="entry name" value="P-loop_NTPase"/>
</dbReference>
<evidence type="ECO:0000313" key="5">
    <source>
        <dbReference type="EMBL" id="TCS81700.1"/>
    </source>
</evidence>
<dbReference type="GO" id="GO:0004674">
    <property type="term" value="F:protein serine/threonine kinase activity"/>
    <property type="evidence" value="ECO:0007669"/>
    <property type="project" value="UniProtKB-KW"/>
</dbReference>
<keyword evidence="1" id="KW-0378">Hydrolase</keyword>
<organism evidence="5 6">
    <name type="scientific">Muricomes intestini</name>
    <dbReference type="NCBI Taxonomy" id="1796634"/>
    <lineage>
        <taxon>Bacteria</taxon>
        <taxon>Bacillati</taxon>
        <taxon>Bacillota</taxon>
        <taxon>Clostridia</taxon>
        <taxon>Lachnospirales</taxon>
        <taxon>Lachnospiraceae</taxon>
        <taxon>Muricomes</taxon>
    </lineage>
</organism>
<keyword evidence="5" id="KW-0808">Transferase</keyword>
<dbReference type="Gene3D" id="3.40.50.10810">
    <property type="entry name" value="Tandem AAA-ATPase domain"/>
    <property type="match status" value="1"/>
</dbReference>
<dbReference type="GO" id="GO:0005524">
    <property type="term" value="F:ATP binding"/>
    <property type="evidence" value="ECO:0007669"/>
    <property type="project" value="InterPro"/>
</dbReference>
<dbReference type="PANTHER" id="PTHR10799">
    <property type="entry name" value="SNF2/RAD54 HELICASE FAMILY"/>
    <property type="match status" value="1"/>
</dbReference>
<protein>
    <submittedName>
        <fullName evidence="5">Non-specific serine/threonine protein kinase</fullName>
    </submittedName>
</protein>
<dbReference type="GO" id="GO:0016787">
    <property type="term" value="F:hydrolase activity"/>
    <property type="evidence" value="ECO:0007669"/>
    <property type="project" value="UniProtKB-KW"/>
</dbReference>
<evidence type="ECO:0000256" key="2">
    <source>
        <dbReference type="SAM" id="Coils"/>
    </source>
</evidence>
<dbReference type="PROSITE" id="PS51194">
    <property type="entry name" value="HELICASE_CTER"/>
    <property type="match status" value="1"/>
</dbReference>
<evidence type="ECO:0000313" key="6">
    <source>
        <dbReference type="Proteomes" id="UP000295726"/>
    </source>
</evidence>
<evidence type="ECO:0000259" key="4">
    <source>
        <dbReference type="PROSITE" id="PS51194"/>
    </source>
</evidence>
<dbReference type="InterPro" id="IPR001650">
    <property type="entry name" value="Helicase_C-like"/>
</dbReference>
<comment type="caution">
    <text evidence="5">The sequence shown here is derived from an EMBL/GenBank/DDBJ whole genome shotgun (WGS) entry which is preliminary data.</text>
</comment>
<accession>A0A4R3KEW6</accession>
<feature type="domain" description="Helicase ATP-binding" evidence="3">
    <location>
        <begin position="421"/>
        <end position="581"/>
    </location>
</feature>
<dbReference type="SMART" id="SM00487">
    <property type="entry name" value="DEXDc"/>
    <property type="match status" value="1"/>
</dbReference>
<sequence length="873" mass="98665">MTKELQSTNAQLQFIFTDTGFYAETSTFSLSESDRRWKAAFDLDCYNALFQFSFEAKSASFSPSAAFLYLVSETFFKELTSLPELELARETVQVPFSDDNKQLLLDSVPFSIGAEYITEEWLKNVFGHLQRVFASEISGYKGSVSMYLAEKSQHLQVPERIFFHLVESHNSDYPFAFLATYATRTAQGSISHMPLEYALTEYKNEREKLLALLSCLNKAAEVCELISGFVESGELFHPLRLTASEAYAFLKAIPDIEKSGILCRIPNWWKKKSSSISLSVSLGDEKPSMLGFDTLVSIKPSLTIDGTQLSAEDIQLLLNQTNGLAFIKGKWIEVNHALLEQLLKEIEDLQEAVPLLDALRLDIRPQDQKDIFSAPEVTNGAWLKGLLQNLRSPGRIKAPALPKSFTASLRHYQKTGYTWLNYMSSLGFGACLADDMGLGKTVQVLAYLESLRQKSPSSHVLLIVPASLLGNWEKETLRFVPNMSFCILHGKSAPALSKVLDEKNAFLYITTYGMASRIKTLSETNWQCIILDEAQAIKNPATKQTKNIKKLHSDMRIAMTGTPIENDLSNLWSLFDFLNHGLLGTPTEFKDFSKSLDTHPEGYQKLKTMVSPFILRRLKTDKRVIADLPDKLETIDYSGLSKKQIVLYRKFISDLEHKLSNSEEGMERRGLILSSIVKLKQICNHPDQYLGGGTYLPEESGKFQMLRDICETIFEKRERVLVFTQFKEITKYLAGFLEDIFHNKGYIIHGGTRIKKRTEMVDAFNGEQYVPFMILSVKAGGTGLNLTSANHVIHFDRWWNPAVENQATDRAYRIGQTKNVMVHKLVCEGTIEEKINALINSKKELAENVIGSGGEKWITELNNEELLSLMRLE</sequence>
<evidence type="ECO:0000256" key="1">
    <source>
        <dbReference type="ARBA" id="ARBA00022801"/>
    </source>
</evidence>
<keyword evidence="6" id="KW-1185">Reference proteome</keyword>
<keyword evidence="5" id="KW-0418">Kinase</keyword>
<dbReference type="PROSITE" id="PS51192">
    <property type="entry name" value="HELICASE_ATP_BIND_1"/>
    <property type="match status" value="1"/>
</dbReference>
<dbReference type="SMART" id="SM00490">
    <property type="entry name" value="HELICc"/>
    <property type="match status" value="1"/>
</dbReference>
<reference evidence="5 6" key="1">
    <citation type="submission" date="2019-03" db="EMBL/GenBank/DDBJ databases">
        <title>Genomic Encyclopedia of Type Strains, Phase IV (KMG-IV): sequencing the most valuable type-strain genomes for metagenomic binning, comparative biology and taxonomic classification.</title>
        <authorList>
            <person name="Goeker M."/>
        </authorList>
    </citation>
    <scope>NUCLEOTIDE SEQUENCE [LARGE SCALE GENOMIC DNA]</scope>
    <source>
        <strain evidence="5 6">DSM 29489</strain>
    </source>
</reference>
<dbReference type="RefSeq" id="WP_132378997.1">
    <property type="nucleotide sequence ID" value="NZ_SLZZ01000003.1"/>
</dbReference>
<evidence type="ECO:0000259" key="3">
    <source>
        <dbReference type="PROSITE" id="PS51192"/>
    </source>
</evidence>
<dbReference type="InterPro" id="IPR022138">
    <property type="entry name" value="DUF3670"/>
</dbReference>
<dbReference type="Pfam" id="PF00271">
    <property type="entry name" value="Helicase_C"/>
    <property type="match status" value="1"/>
</dbReference>
<proteinExistence type="predicted"/>
<keyword evidence="2" id="KW-0175">Coiled coil</keyword>
<dbReference type="CDD" id="cd18793">
    <property type="entry name" value="SF2_C_SNF"/>
    <property type="match status" value="1"/>
</dbReference>
<dbReference type="Proteomes" id="UP000295726">
    <property type="component" value="Unassembled WGS sequence"/>
</dbReference>
<feature type="domain" description="Helicase C-terminal" evidence="4">
    <location>
        <begin position="705"/>
        <end position="862"/>
    </location>
</feature>
<dbReference type="Gene3D" id="3.40.50.300">
    <property type="entry name" value="P-loop containing nucleotide triphosphate hydrolases"/>
    <property type="match status" value="1"/>
</dbReference>
<dbReference type="InterPro" id="IPR049730">
    <property type="entry name" value="SNF2/RAD54-like_C"/>
</dbReference>
<dbReference type="EMBL" id="SLZZ01000003">
    <property type="protein sequence ID" value="TCS81700.1"/>
    <property type="molecule type" value="Genomic_DNA"/>
</dbReference>
<dbReference type="InterPro" id="IPR038718">
    <property type="entry name" value="SNF2-like_sf"/>
</dbReference>
<dbReference type="AlphaFoldDB" id="A0A4R3KEW6"/>
<feature type="coiled-coil region" evidence="2">
    <location>
        <begin position="332"/>
        <end position="359"/>
    </location>
</feature>
<dbReference type="Pfam" id="PF00176">
    <property type="entry name" value="SNF2-rel_dom"/>
    <property type="match status" value="1"/>
</dbReference>
<name>A0A4R3KEW6_9FIRM</name>
<dbReference type="Pfam" id="PF12419">
    <property type="entry name" value="DUF3670"/>
    <property type="match status" value="1"/>
</dbReference>
<gene>
    <name evidence="5" type="ORF">EDD59_103117</name>
</gene>
<keyword evidence="5" id="KW-0723">Serine/threonine-protein kinase</keyword>
<dbReference type="SUPFAM" id="SSF52540">
    <property type="entry name" value="P-loop containing nucleoside triphosphate hydrolases"/>
    <property type="match status" value="2"/>
</dbReference>
<dbReference type="OrthoDB" id="9760715at2"/>